<dbReference type="AlphaFoldDB" id="K0T8Y5"/>
<comment type="caution">
    <text evidence="1">The sequence shown here is derived from an EMBL/GenBank/DDBJ whole genome shotgun (WGS) entry which is preliminary data.</text>
</comment>
<organism evidence="1 2">
    <name type="scientific">Thalassiosira oceanica</name>
    <name type="common">Marine diatom</name>
    <dbReference type="NCBI Taxonomy" id="159749"/>
    <lineage>
        <taxon>Eukaryota</taxon>
        <taxon>Sar</taxon>
        <taxon>Stramenopiles</taxon>
        <taxon>Ochrophyta</taxon>
        <taxon>Bacillariophyta</taxon>
        <taxon>Coscinodiscophyceae</taxon>
        <taxon>Thalassiosirophycidae</taxon>
        <taxon>Thalassiosirales</taxon>
        <taxon>Thalassiosiraceae</taxon>
        <taxon>Thalassiosira</taxon>
    </lineage>
</organism>
<gene>
    <name evidence="1" type="ORF">THAOC_03130</name>
</gene>
<accession>K0T8Y5</accession>
<keyword evidence="2" id="KW-1185">Reference proteome</keyword>
<protein>
    <submittedName>
        <fullName evidence="1">Uncharacterized protein</fullName>
    </submittedName>
</protein>
<evidence type="ECO:0000313" key="2">
    <source>
        <dbReference type="Proteomes" id="UP000266841"/>
    </source>
</evidence>
<evidence type="ECO:0000313" key="1">
    <source>
        <dbReference type="EMBL" id="EJK75158.1"/>
    </source>
</evidence>
<name>K0T8Y5_THAOC</name>
<reference evidence="1 2" key="1">
    <citation type="journal article" date="2012" name="Genome Biol.">
        <title>Genome and low-iron response of an oceanic diatom adapted to chronic iron limitation.</title>
        <authorList>
            <person name="Lommer M."/>
            <person name="Specht M."/>
            <person name="Roy A.S."/>
            <person name="Kraemer L."/>
            <person name="Andreson R."/>
            <person name="Gutowska M.A."/>
            <person name="Wolf J."/>
            <person name="Bergner S.V."/>
            <person name="Schilhabel M.B."/>
            <person name="Klostermeier U.C."/>
            <person name="Beiko R.G."/>
            <person name="Rosenstiel P."/>
            <person name="Hippler M."/>
            <person name="Laroche J."/>
        </authorList>
    </citation>
    <scope>NUCLEOTIDE SEQUENCE [LARGE SCALE GENOMIC DNA]</scope>
    <source>
        <strain evidence="1 2">CCMP1005</strain>
    </source>
</reference>
<sequence length="310" mass="33632">MRQESAKCNEAKERQSDRDRVVPAWVASPFYQHWYLFDYLPGEAFPTCHVQNGPVEEYGGWGALTISTSQPLIVRWVEGGSVAQDPALGHLQLPMQEVARDSHLWPNGSSIVHLPEPHPTTLRRNTCWNRAVPPSASARHGLTHSSLWVGELQSTACRIHLAEPQCLTLVQPCLSWNDVNANEPQIDRGLPFVDDSQADIFDAVTNNDGELSADDTLINVLGAVSNAKGGELVDKSGADLVPGVMQRICFETMTAPEPGLPGTVLPLVEVCVNYSACASHDNVLDAVPNVKGEPVSEASHDDFIGAVTSK</sequence>
<proteinExistence type="predicted"/>
<dbReference type="EMBL" id="AGNL01003105">
    <property type="protein sequence ID" value="EJK75158.1"/>
    <property type="molecule type" value="Genomic_DNA"/>
</dbReference>
<dbReference type="Proteomes" id="UP000266841">
    <property type="component" value="Unassembled WGS sequence"/>
</dbReference>